<comment type="caution">
    <text evidence="3">The sequence shown here is derived from an EMBL/GenBank/DDBJ whole genome shotgun (WGS) entry which is preliminary data.</text>
</comment>
<evidence type="ECO:0000313" key="3">
    <source>
        <dbReference type="EMBL" id="TCD62406.1"/>
    </source>
</evidence>
<organism evidence="3 4">
    <name type="scientific">Steccherinum ochraceum</name>
    <dbReference type="NCBI Taxonomy" id="92696"/>
    <lineage>
        <taxon>Eukaryota</taxon>
        <taxon>Fungi</taxon>
        <taxon>Dikarya</taxon>
        <taxon>Basidiomycota</taxon>
        <taxon>Agaricomycotina</taxon>
        <taxon>Agaricomycetes</taxon>
        <taxon>Polyporales</taxon>
        <taxon>Steccherinaceae</taxon>
        <taxon>Steccherinum</taxon>
    </lineage>
</organism>
<feature type="compositionally biased region" description="Basic residues" evidence="1">
    <location>
        <begin position="974"/>
        <end position="991"/>
    </location>
</feature>
<evidence type="ECO:0008006" key="5">
    <source>
        <dbReference type="Google" id="ProtNLM"/>
    </source>
</evidence>
<dbReference type="InterPro" id="IPR036047">
    <property type="entry name" value="F-box-like_dom_sf"/>
</dbReference>
<protein>
    <recommendedName>
        <fullName evidence="5">F-box domain-containing protein</fullName>
    </recommendedName>
</protein>
<keyword evidence="2" id="KW-0472">Membrane</keyword>
<feature type="transmembrane region" description="Helical" evidence="2">
    <location>
        <begin position="940"/>
        <end position="963"/>
    </location>
</feature>
<sequence length="997" mass="112116">MSPPLLPSDVYLEILKHLPISRDDPSSVVTLVSCLQANSKTRSAALSSPLWKPHYQVRYTHCDDTKETRRRDDAKGNWRLLYFARRRLDLRALQLADTIRLDSTCNRLEVARVFTKELSFDVWDTLRLESQIQQPLCFRRDETEEEDESDVEPEAVPRRFWAETILGLIARHEAVKRWGNLLTMNGDAQSLTFEDSMASLSSVFNVSAQEVTMQLDDLYEQCVAILKKDGTYVGPDESPSNLRFLCYNLVTALRKLGFKEFQDDASPLERVSCCFPHYIIQRREASPLGLAFIFVAMARRMGLKALPLALPLAGNNGAASQRLYIHVACPDPAAPSVLFTLNAQLDRYTLVNAEWMCTIFHLLSMFALSLSNVVENLDSVANDLLHTPTSVASFYLVKLGTMLLRRSDLDFRPRVTQIGTNTLDFLAVVRDGIAPFYNSPLREELTRNLQTQASTIATLNRQIQLREGTGASWLHMLVEGESAREDPFLTQRLIFEQVAKFCSVCQDAIDEDDEADHTLTDTPEVLYEVLFYKGENRRLSQDVLRPVCPTLEIVRELVDSGHTFGRLFTGLDVDTERKRGRLSLSQEAKVLYPDDDAVGALHFSPSSTRIPSSGGSSSLQEPHMVMSDPGGLVDCGQGNPDISGIGVRLSFYLQNFLLVLLVDRSWEDAPGALWTFTSTSFGLTIAAIVQATQSQLSFFQALQVTNLVWLANFGSFLALASYSRHRTIHDEDDEWKHTSEKSGDEGHFDGSRSDSRPKPNNFVKLGAMSQMFFSMALTLITWARPDIFSNDSDESKQTCDVSYVAFFGADFPARGSGRTLGLTVTCLLLVGYLIITVHELRTYYTRKKRRQQRAEKKRSRMETPTFLVSPAPNVASITNTLNQLEAHKAAQIMTRTVVHGDITGELDGPVKTTVIVFTYFIICTELLLKRNQASDNTDSQWGFGQILALIVVVPSFIAVIQAFREHKFGNLHHSRAKGQVRARRMRSRHERSRSSVV</sequence>
<gene>
    <name evidence="3" type="ORF">EIP91_006934</name>
</gene>
<dbReference type="SUPFAM" id="SSF81383">
    <property type="entry name" value="F-box domain"/>
    <property type="match status" value="1"/>
</dbReference>
<dbReference type="EMBL" id="RWJN01000375">
    <property type="protein sequence ID" value="TCD62406.1"/>
    <property type="molecule type" value="Genomic_DNA"/>
</dbReference>
<proteinExistence type="predicted"/>
<dbReference type="Proteomes" id="UP000292702">
    <property type="component" value="Unassembled WGS sequence"/>
</dbReference>
<dbReference type="STRING" id="92696.A0A4R0R7E9"/>
<accession>A0A4R0R7E9</accession>
<dbReference type="OrthoDB" id="2802074at2759"/>
<reference evidence="3 4" key="1">
    <citation type="submission" date="2018-11" db="EMBL/GenBank/DDBJ databases">
        <title>Genome assembly of Steccherinum ochraceum LE-BIN_3174, the white-rot fungus of the Steccherinaceae family (The Residual Polyporoid clade, Polyporales, Basidiomycota).</title>
        <authorList>
            <person name="Fedorova T.V."/>
            <person name="Glazunova O.A."/>
            <person name="Landesman E.O."/>
            <person name="Moiseenko K.V."/>
            <person name="Psurtseva N.V."/>
            <person name="Savinova O.S."/>
            <person name="Shakhova N.V."/>
            <person name="Tyazhelova T.V."/>
            <person name="Vasina D.V."/>
        </authorList>
    </citation>
    <scope>NUCLEOTIDE SEQUENCE [LARGE SCALE GENOMIC DNA]</scope>
    <source>
        <strain evidence="3 4">LE-BIN_3174</strain>
    </source>
</reference>
<name>A0A4R0R7E9_9APHY</name>
<evidence type="ECO:0000256" key="1">
    <source>
        <dbReference type="SAM" id="MobiDB-lite"/>
    </source>
</evidence>
<dbReference type="AlphaFoldDB" id="A0A4R0R7E9"/>
<keyword evidence="2" id="KW-0812">Transmembrane</keyword>
<keyword evidence="2" id="KW-1133">Transmembrane helix</keyword>
<feature type="region of interest" description="Disordered" evidence="1">
    <location>
        <begin position="732"/>
        <end position="759"/>
    </location>
</feature>
<feature type="region of interest" description="Disordered" evidence="1">
    <location>
        <begin position="974"/>
        <end position="997"/>
    </location>
</feature>
<feature type="compositionally biased region" description="Basic and acidic residues" evidence="1">
    <location>
        <begin position="734"/>
        <end position="757"/>
    </location>
</feature>
<keyword evidence="4" id="KW-1185">Reference proteome</keyword>
<feature type="transmembrane region" description="Helical" evidence="2">
    <location>
        <begin position="820"/>
        <end position="840"/>
    </location>
</feature>
<evidence type="ECO:0000313" key="4">
    <source>
        <dbReference type="Proteomes" id="UP000292702"/>
    </source>
</evidence>
<evidence type="ECO:0000256" key="2">
    <source>
        <dbReference type="SAM" id="Phobius"/>
    </source>
</evidence>